<evidence type="ECO:0000256" key="3">
    <source>
        <dbReference type="ARBA" id="ARBA00022679"/>
    </source>
</evidence>
<evidence type="ECO:0000256" key="5">
    <source>
        <dbReference type="ARBA" id="ARBA00022908"/>
    </source>
</evidence>
<keyword evidence="5" id="KW-0229">DNA integration</keyword>
<keyword evidence="4" id="KW-0378">Hydrolase</keyword>
<dbReference type="GO" id="GO:0044826">
    <property type="term" value="P:viral genome integration into host DNA"/>
    <property type="evidence" value="ECO:0007669"/>
    <property type="project" value="UniProtKB-KW"/>
</dbReference>
<reference evidence="10" key="1">
    <citation type="journal article" date="2021" name="Proc. Natl. Acad. Sci. U.S.A.">
        <title>A Catalog of Tens of Thousands of Viruses from Human Metagenomes Reveals Hidden Associations with Chronic Diseases.</title>
        <authorList>
            <person name="Tisza M.J."/>
            <person name="Buck C.B."/>
        </authorList>
    </citation>
    <scope>NUCLEOTIDE SEQUENCE</scope>
    <source>
        <strain evidence="10">CtjBn3</strain>
    </source>
</reference>
<dbReference type="PANTHER" id="PTHR30349">
    <property type="entry name" value="PHAGE INTEGRASE-RELATED"/>
    <property type="match status" value="1"/>
</dbReference>
<accession>A0A8S5PM00</accession>
<dbReference type="GO" id="GO:0016740">
    <property type="term" value="F:transferase activity"/>
    <property type="evidence" value="ECO:0007669"/>
    <property type="project" value="UniProtKB-KW"/>
</dbReference>
<name>A0A8S5PM00_9CAUD</name>
<dbReference type="CDD" id="cd01189">
    <property type="entry name" value="INT_ICEBs1_C_like"/>
    <property type="match status" value="1"/>
</dbReference>
<dbReference type="InterPro" id="IPR002104">
    <property type="entry name" value="Integrase_catalytic"/>
</dbReference>
<sequence>MNKRTNTAQWEEKYQRWRIAVQKDGVRKQFYSSTPGRTGQREANAKADAWLENDIAVKAGRVENVYQLWIDDLKLTTSTGNWKPVESRWRIWVLPIIGKKKVNTLTDRDLQTIINKAAAAGKSRKTLQLIASDLRAFCKYCRKAKLSTFLPEDVQIPASARYKGKSVLQPVDLVKLFSIDTTLYRGKRVHDDFIHAYRFQTLTGLRPGELLGLRWADVQGNTVNVRRSINIHGEETQGKNQNAIRSFVLSGLARAVLEQQREATGTRESVFEISSELYYWKRWQAYCKANGIDRISVYELRHTFVSVVKTLPEGEIKELVGHSQNMDTLGQYSHALTGDAENTAQAVNAAFLKLLGNG</sequence>
<organism evidence="10">
    <name type="scientific">Siphoviridae sp. ctjBn3</name>
    <dbReference type="NCBI Taxonomy" id="2825630"/>
    <lineage>
        <taxon>Viruses</taxon>
        <taxon>Duplodnaviria</taxon>
        <taxon>Heunggongvirae</taxon>
        <taxon>Uroviricota</taxon>
        <taxon>Caudoviricetes</taxon>
    </lineage>
</organism>
<dbReference type="Pfam" id="PF14659">
    <property type="entry name" value="Phage_int_SAM_3"/>
    <property type="match status" value="1"/>
</dbReference>
<evidence type="ECO:0000313" key="10">
    <source>
        <dbReference type="EMBL" id="DAE07776.1"/>
    </source>
</evidence>
<feature type="domain" description="Tyr recombinase" evidence="9">
    <location>
        <begin position="163"/>
        <end position="348"/>
    </location>
</feature>
<keyword evidence="8" id="KW-1160">Virus entry into host cell</keyword>
<dbReference type="GO" id="GO:0016787">
    <property type="term" value="F:hydrolase activity"/>
    <property type="evidence" value="ECO:0007669"/>
    <property type="project" value="UniProtKB-KW"/>
</dbReference>
<dbReference type="GO" id="GO:0015074">
    <property type="term" value="P:DNA integration"/>
    <property type="evidence" value="ECO:0007669"/>
    <property type="project" value="UniProtKB-KW"/>
</dbReference>
<dbReference type="PROSITE" id="PS51898">
    <property type="entry name" value="TYR_RECOMBINASE"/>
    <property type="match status" value="1"/>
</dbReference>
<evidence type="ECO:0000256" key="1">
    <source>
        <dbReference type="ARBA" id="ARBA00008857"/>
    </source>
</evidence>
<evidence type="ECO:0000256" key="7">
    <source>
        <dbReference type="ARBA" id="ARBA00023172"/>
    </source>
</evidence>
<keyword evidence="8" id="KW-1179">Viral genome integration</keyword>
<dbReference type="InterPro" id="IPR004107">
    <property type="entry name" value="Integrase_SAM-like_N"/>
</dbReference>
<dbReference type="GO" id="GO:0003677">
    <property type="term" value="F:DNA binding"/>
    <property type="evidence" value="ECO:0007669"/>
    <property type="project" value="UniProtKB-KW"/>
</dbReference>
<evidence type="ECO:0000256" key="6">
    <source>
        <dbReference type="ARBA" id="ARBA00023125"/>
    </source>
</evidence>
<keyword evidence="3" id="KW-0808">Transferase</keyword>
<dbReference type="GO" id="GO:0075713">
    <property type="term" value="P:establishment of integrated proviral latency"/>
    <property type="evidence" value="ECO:0007669"/>
    <property type="project" value="UniProtKB-KW"/>
</dbReference>
<protein>
    <recommendedName>
        <fullName evidence="2">Integrase</fullName>
    </recommendedName>
</protein>
<evidence type="ECO:0000256" key="2">
    <source>
        <dbReference type="ARBA" id="ARBA00016082"/>
    </source>
</evidence>
<dbReference type="InterPro" id="IPR011010">
    <property type="entry name" value="DNA_brk_join_enz"/>
</dbReference>
<dbReference type="GO" id="GO:0006310">
    <property type="term" value="P:DNA recombination"/>
    <property type="evidence" value="ECO:0007669"/>
    <property type="project" value="UniProtKB-KW"/>
</dbReference>
<dbReference type="InterPro" id="IPR050090">
    <property type="entry name" value="Tyrosine_recombinase_XerCD"/>
</dbReference>
<keyword evidence="7" id="KW-0233">DNA recombination</keyword>
<dbReference type="Gene3D" id="1.10.443.10">
    <property type="entry name" value="Intergrase catalytic core"/>
    <property type="match status" value="1"/>
</dbReference>
<evidence type="ECO:0000256" key="8">
    <source>
        <dbReference type="ARBA" id="ARBA00023195"/>
    </source>
</evidence>
<keyword evidence="6" id="KW-0238">DNA-binding</keyword>
<dbReference type="PANTHER" id="PTHR30349:SF41">
    <property type="entry name" value="INTEGRASE_RECOMBINASE PROTEIN MJ0367-RELATED"/>
    <property type="match status" value="1"/>
</dbReference>
<evidence type="ECO:0000259" key="9">
    <source>
        <dbReference type="PROSITE" id="PS51898"/>
    </source>
</evidence>
<dbReference type="InterPro" id="IPR010998">
    <property type="entry name" value="Integrase_recombinase_N"/>
</dbReference>
<comment type="similarity">
    <text evidence="1">Belongs to the 'phage' integrase family.</text>
</comment>
<evidence type="ECO:0000256" key="4">
    <source>
        <dbReference type="ARBA" id="ARBA00022801"/>
    </source>
</evidence>
<proteinExistence type="inferred from homology"/>
<dbReference type="EMBL" id="BK015456">
    <property type="protein sequence ID" value="DAE07776.1"/>
    <property type="molecule type" value="Genomic_DNA"/>
</dbReference>
<dbReference type="SUPFAM" id="SSF56349">
    <property type="entry name" value="DNA breaking-rejoining enzymes"/>
    <property type="match status" value="1"/>
</dbReference>
<dbReference type="InterPro" id="IPR013762">
    <property type="entry name" value="Integrase-like_cat_sf"/>
</dbReference>
<dbReference type="Pfam" id="PF00589">
    <property type="entry name" value="Phage_integrase"/>
    <property type="match status" value="1"/>
</dbReference>
<dbReference type="Gene3D" id="1.10.150.130">
    <property type="match status" value="1"/>
</dbReference>